<reference evidence="14" key="2">
    <citation type="submission" date="2021-04" db="EMBL/GenBank/DDBJ databases">
        <authorList>
            <person name="Podell S."/>
        </authorList>
    </citation>
    <scope>NUCLEOTIDE SEQUENCE</scope>
    <source>
        <strain evidence="14">Hildebrandi</strain>
    </source>
</reference>
<keyword evidence="8" id="KW-0131">Cell cycle</keyword>
<evidence type="ECO:0000259" key="13">
    <source>
        <dbReference type="PROSITE" id="PS51230"/>
    </source>
</evidence>
<evidence type="ECO:0000313" key="14">
    <source>
        <dbReference type="EMBL" id="KAG7356655.1"/>
    </source>
</evidence>
<evidence type="ECO:0000256" key="8">
    <source>
        <dbReference type="ARBA" id="ARBA00023306"/>
    </source>
</evidence>
<accession>A0A9K3L868</accession>
<comment type="subcellular location">
    <subcellularLocation>
        <location evidence="1">Cytoplasm</location>
        <location evidence="1">Cytoskeleton</location>
    </subcellularLocation>
</comment>
<feature type="compositionally biased region" description="Low complexity" evidence="11">
    <location>
        <begin position="178"/>
        <end position="193"/>
    </location>
</feature>
<dbReference type="InterPro" id="IPR001715">
    <property type="entry name" value="CH_dom"/>
</dbReference>
<dbReference type="InterPro" id="IPR027328">
    <property type="entry name" value="MAPRE"/>
</dbReference>
<dbReference type="Proteomes" id="UP000693970">
    <property type="component" value="Unassembled WGS sequence"/>
</dbReference>
<dbReference type="GO" id="GO:0008017">
    <property type="term" value="F:microtubule binding"/>
    <property type="evidence" value="ECO:0007669"/>
    <property type="project" value="InterPro"/>
</dbReference>
<evidence type="ECO:0000256" key="6">
    <source>
        <dbReference type="ARBA" id="ARBA00022776"/>
    </source>
</evidence>
<comment type="similarity">
    <text evidence="2">Belongs to the MAPRE family.</text>
</comment>
<dbReference type="PANTHER" id="PTHR10623">
    <property type="entry name" value="MICROTUBULE-ASSOCIATED PROTEIN RP/EB FAMILY MEMBER"/>
    <property type="match status" value="1"/>
</dbReference>
<evidence type="ECO:0000256" key="11">
    <source>
        <dbReference type="SAM" id="MobiDB-lite"/>
    </source>
</evidence>
<evidence type="ECO:0000256" key="4">
    <source>
        <dbReference type="ARBA" id="ARBA00022618"/>
    </source>
</evidence>
<dbReference type="PROSITE" id="PS51230">
    <property type="entry name" value="EB1_C"/>
    <property type="match status" value="1"/>
</dbReference>
<dbReference type="FunFam" id="1.10.418.10:FF:000028">
    <property type="entry name" value="RP/EB family microtubule-associated protein"/>
    <property type="match status" value="1"/>
</dbReference>
<dbReference type="PROSITE" id="PS50021">
    <property type="entry name" value="CH"/>
    <property type="match status" value="1"/>
</dbReference>
<evidence type="ECO:0000256" key="3">
    <source>
        <dbReference type="ARBA" id="ARBA00022490"/>
    </source>
</evidence>
<keyword evidence="7" id="KW-0206">Cytoskeleton</keyword>
<evidence type="ECO:0000256" key="2">
    <source>
        <dbReference type="ARBA" id="ARBA00010729"/>
    </source>
</evidence>
<keyword evidence="4" id="KW-0132">Cell division</keyword>
<dbReference type="GO" id="GO:0005874">
    <property type="term" value="C:microtubule"/>
    <property type="evidence" value="ECO:0007669"/>
    <property type="project" value="UniProtKB-KW"/>
</dbReference>
<dbReference type="OrthoDB" id="2119228at2759"/>
<dbReference type="Pfam" id="PF03271">
    <property type="entry name" value="EB1"/>
    <property type="match status" value="1"/>
</dbReference>
<dbReference type="AlphaFoldDB" id="A0A9K3L868"/>
<dbReference type="InterPro" id="IPR004953">
    <property type="entry name" value="EB1_C"/>
</dbReference>
<feature type="domain" description="Calponin-homology (CH)" evidence="12">
    <location>
        <begin position="19"/>
        <end position="121"/>
    </location>
</feature>
<dbReference type="Pfam" id="PF00307">
    <property type="entry name" value="CH"/>
    <property type="match status" value="1"/>
</dbReference>
<keyword evidence="10" id="KW-0175">Coiled coil</keyword>
<sequence length="345" mass="38023">MSSTRSADAAVGMMDSAYFIGRQQLLTFFNDLLDLQLSKIEQTASGAVACQLTDIVFPGSIPMARVNWEAKSDYEFINNYKLLQAAFSKNHVQRHVDVDKLIRAKYQDNLEFCQWLKAFYDQSGAMPSDEYDAKAVRAKGKGGKKYNDSLSKGDKSNRSTARARPGVSPKVSTTTQKPRVPARPVRPTTTTRTNSPTKMAPLKTNTENNKSVSSKATHLASSAQADAQLLKKNSELENRVRELETSVADIEKERDFYFGKLRNVELMLQVKQDKCFEDCELESVVDSIFKVLYATADEDVTVDEDGEIIPSADTAAADTSVISAELSEALASEIMAGGLEDDVGQ</sequence>
<dbReference type="EMBL" id="JAGRRH010000015">
    <property type="protein sequence ID" value="KAG7356655.1"/>
    <property type="molecule type" value="Genomic_DNA"/>
</dbReference>
<feature type="coiled-coil region" evidence="10">
    <location>
        <begin position="226"/>
        <end position="253"/>
    </location>
</feature>
<feature type="domain" description="EB1 C-terminal" evidence="13">
    <location>
        <begin position="225"/>
        <end position="301"/>
    </location>
</feature>
<reference evidence="14" key="1">
    <citation type="journal article" date="2021" name="Sci. Rep.">
        <title>Diploid genomic architecture of Nitzschia inconspicua, an elite biomass production diatom.</title>
        <authorList>
            <person name="Oliver A."/>
            <person name="Podell S."/>
            <person name="Pinowska A."/>
            <person name="Traller J.C."/>
            <person name="Smith S.R."/>
            <person name="McClure R."/>
            <person name="Beliaev A."/>
            <person name="Bohutskyi P."/>
            <person name="Hill E.A."/>
            <person name="Rabines A."/>
            <person name="Zheng H."/>
            <person name="Allen L.Z."/>
            <person name="Kuo A."/>
            <person name="Grigoriev I.V."/>
            <person name="Allen A.E."/>
            <person name="Hazlebeck D."/>
            <person name="Allen E.E."/>
        </authorList>
    </citation>
    <scope>NUCLEOTIDE SEQUENCE</scope>
    <source>
        <strain evidence="14">Hildebrandi</strain>
    </source>
</reference>
<evidence type="ECO:0000256" key="7">
    <source>
        <dbReference type="ARBA" id="ARBA00023212"/>
    </source>
</evidence>
<gene>
    <name evidence="14" type="ORF">IV203_001341</name>
</gene>
<keyword evidence="15" id="KW-1185">Reference proteome</keyword>
<dbReference type="GO" id="GO:0051301">
    <property type="term" value="P:cell division"/>
    <property type="evidence" value="ECO:0007669"/>
    <property type="project" value="UniProtKB-KW"/>
</dbReference>
<feature type="region of interest" description="Disordered" evidence="11">
    <location>
        <begin position="136"/>
        <end position="211"/>
    </location>
</feature>
<feature type="compositionally biased region" description="Basic and acidic residues" evidence="11">
    <location>
        <begin position="145"/>
        <end position="157"/>
    </location>
</feature>
<name>A0A9K3L868_9STRA</name>
<protein>
    <submittedName>
        <fullName evidence="14">Calponin homology domain containing protein</fullName>
    </submittedName>
</protein>
<keyword evidence="5 9" id="KW-0493">Microtubule</keyword>
<evidence type="ECO:0000256" key="1">
    <source>
        <dbReference type="ARBA" id="ARBA00004245"/>
    </source>
</evidence>
<organism evidence="14 15">
    <name type="scientific">Nitzschia inconspicua</name>
    <dbReference type="NCBI Taxonomy" id="303405"/>
    <lineage>
        <taxon>Eukaryota</taxon>
        <taxon>Sar</taxon>
        <taxon>Stramenopiles</taxon>
        <taxon>Ochrophyta</taxon>
        <taxon>Bacillariophyta</taxon>
        <taxon>Bacillariophyceae</taxon>
        <taxon>Bacillariophycidae</taxon>
        <taxon>Bacillariales</taxon>
        <taxon>Bacillariaceae</taxon>
        <taxon>Nitzschia</taxon>
    </lineage>
</organism>
<evidence type="ECO:0000256" key="9">
    <source>
        <dbReference type="PROSITE-ProRule" id="PRU00576"/>
    </source>
</evidence>
<keyword evidence="6" id="KW-0498">Mitosis</keyword>
<comment type="caution">
    <text evidence="14">The sequence shown here is derived from an EMBL/GenBank/DDBJ whole genome shotgun (WGS) entry which is preliminary data.</text>
</comment>
<keyword evidence="3" id="KW-0963">Cytoplasm</keyword>
<evidence type="ECO:0000259" key="12">
    <source>
        <dbReference type="PROSITE" id="PS50021"/>
    </source>
</evidence>
<evidence type="ECO:0000256" key="10">
    <source>
        <dbReference type="SAM" id="Coils"/>
    </source>
</evidence>
<evidence type="ECO:0000256" key="5">
    <source>
        <dbReference type="ARBA" id="ARBA00022701"/>
    </source>
</evidence>
<proteinExistence type="inferred from homology"/>
<evidence type="ECO:0000313" key="15">
    <source>
        <dbReference type="Proteomes" id="UP000693970"/>
    </source>
</evidence>